<sequence length="60" mass="6545">MKRLLAFLPPSLVAAQPNYESTSGVNVLTFNGFLLLLLLLLRFLPLSCCCFGNSKTSPTL</sequence>
<accession>A0A1X2GR32</accession>
<gene>
    <name evidence="2" type="ORF">DM01DRAFT_1333366</name>
</gene>
<proteinExistence type="predicted"/>
<protein>
    <submittedName>
        <fullName evidence="2">Uncharacterized protein</fullName>
    </submittedName>
</protein>
<dbReference type="EMBL" id="MCGT01000006">
    <property type="protein sequence ID" value="ORX58747.1"/>
    <property type="molecule type" value="Genomic_DNA"/>
</dbReference>
<evidence type="ECO:0000313" key="3">
    <source>
        <dbReference type="Proteomes" id="UP000242146"/>
    </source>
</evidence>
<name>A0A1X2GR32_9FUNG</name>
<comment type="caution">
    <text evidence="2">The sequence shown here is derived from an EMBL/GenBank/DDBJ whole genome shotgun (WGS) entry which is preliminary data.</text>
</comment>
<dbReference type="Proteomes" id="UP000242146">
    <property type="component" value="Unassembled WGS sequence"/>
</dbReference>
<evidence type="ECO:0000313" key="2">
    <source>
        <dbReference type="EMBL" id="ORX58747.1"/>
    </source>
</evidence>
<keyword evidence="1" id="KW-0472">Membrane</keyword>
<reference evidence="2 3" key="1">
    <citation type="submission" date="2016-07" db="EMBL/GenBank/DDBJ databases">
        <title>Pervasive Adenine N6-methylation of Active Genes in Fungi.</title>
        <authorList>
            <consortium name="DOE Joint Genome Institute"/>
            <person name="Mondo S.J."/>
            <person name="Dannebaum R.O."/>
            <person name="Kuo R.C."/>
            <person name="Labutti K."/>
            <person name="Haridas S."/>
            <person name="Kuo A."/>
            <person name="Salamov A."/>
            <person name="Ahrendt S.R."/>
            <person name="Lipzen A."/>
            <person name="Sullivan W."/>
            <person name="Andreopoulos W.B."/>
            <person name="Clum A."/>
            <person name="Lindquist E."/>
            <person name="Daum C."/>
            <person name="Ramamoorthy G.K."/>
            <person name="Gryganskyi A."/>
            <person name="Culley D."/>
            <person name="Magnuson J.K."/>
            <person name="James T.Y."/>
            <person name="O'Malley M.A."/>
            <person name="Stajich J.E."/>
            <person name="Spatafora J.W."/>
            <person name="Visel A."/>
            <person name="Grigoriev I.V."/>
        </authorList>
    </citation>
    <scope>NUCLEOTIDE SEQUENCE [LARGE SCALE GENOMIC DNA]</scope>
    <source>
        <strain evidence="2 3">NRRL 3301</strain>
    </source>
</reference>
<feature type="transmembrane region" description="Helical" evidence="1">
    <location>
        <begin position="25"/>
        <end position="44"/>
    </location>
</feature>
<keyword evidence="1" id="KW-0812">Transmembrane</keyword>
<keyword evidence="3" id="KW-1185">Reference proteome</keyword>
<dbReference type="AlphaFoldDB" id="A0A1X2GR32"/>
<evidence type="ECO:0000256" key="1">
    <source>
        <dbReference type="SAM" id="Phobius"/>
    </source>
</evidence>
<organism evidence="2 3">
    <name type="scientific">Hesseltinella vesiculosa</name>
    <dbReference type="NCBI Taxonomy" id="101127"/>
    <lineage>
        <taxon>Eukaryota</taxon>
        <taxon>Fungi</taxon>
        <taxon>Fungi incertae sedis</taxon>
        <taxon>Mucoromycota</taxon>
        <taxon>Mucoromycotina</taxon>
        <taxon>Mucoromycetes</taxon>
        <taxon>Mucorales</taxon>
        <taxon>Cunninghamellaceae</taxon>
        <taxon>Hesseltinella</taxon>
    </lineage>
</organism>
<keyword evidence="1" id="KW-1133">Transmembrane helix</keyword>